<accession>A0AAJ1B2J2</accession>
<dbReference type="Proteomes" id="UP001297422">
    <property type="component" value="Unassembled WGS sequence"/>
</dbReference>
<feature type="transmembrane region" description="Helical" evidence="2">
    <location>
        <begin position="164"/>
        <end position="185"/>
    </location>
</feature>
<dbReference type="RefSeq" id="WP_226973418.1">
    <property type="nucleotide sequence ID" value="NZ_JAAIMT010000063.1"/>
</dbReference>
<evidence type="ECO:0000256" key="2">
    <source>
        <dbReference type="SAM" id="Phobius"/>
    </source>
</evidence>
<name>A0AAJ1B2J2_MEDGN</name>
<evidence type="ECO:0000313" key="3">
    <source>
        <dbReference type="EMBL" id="MCB5495614.1"/>
    </source>
</evidence>
<dbReference type="AlphaFoldDB" id="A0AAJ1B2J2"/>
<feature type="transmembrane region" description="Helical" evidence="2">
    <location>
        <begin position="197"/>
        <end position="217"/>
    </location>
</feature>
<dbReference type="EMBL" id="JAJBNC010000050">
    <property type="protein sequence ID" value="MCB5495624.1"/>
    <property type="molecule type" value="Genomic_DNA"/>
</dbReference>
<organism evidence="3 5">
    <name type="scientific">Mediterraneibacter gnavus</name>
    <name type="common">Ruminococcus gnavus</name>
    <dbReference type="NCBI Taxonomy" id="33038"/>
    <lineage>
        <taxon>Bacteria</taxon>
        <taxon>Bacillati</taxon>
        <taxon>Bacillota</taxon>
        <taxon>Clostridia</taxon>
        <taxon>Lachnospirales</taxon>
        <taxon>Lachnospiraceae</taxon>
        <taxon>Mediterraneibacter</taxon>
    </lineage>
</organism>
<proteinExistence type="predicted"/>
<keyword evidence="2" id="KW-0812">Transmembrane</keyword>
<protein>
    <submittedName>
        <fullName evidence="3">DUF6040 family protein</fullName>
    </submittedName>
</protein>
<dbReference type="EMBL" id="JAJBNC010000050">
    <property type="protein sequence ID" value="MCB5495614.1"/>
    <property type="molecule type" value="Genomic_DNA"/>
</dbReference>
<evidence type="ECO:0000313" key="4">
    <source>
        <dbReference type="EMBL" id="MCB5495624.1"/>
    </source>
</evidence>
<feature type="coiled-coil region" evidence="1">
    <location>
        <begin position="6"/>
        <end position="87"/>
    </location>
</feature>
<feature type="transmembrane region" description="Helical" evidence="2">
    <location>
        <begin position="223"/>
        <end position="246"/>
    </location>
</feature>
<keyword evidence="1" id="KW-0175">Coiled coil</keyword>
<sequence length="254" mass="30123">MIFQQNQELEKQNTLLQKNIQNALAEVEAVRSEYSNRERQLQAAQKKMEQERRETENYRHSLNEQIYEQAKLRSEILEKKLKQEYQARTLSYQTFFVVALLYGIIVTLFTAFYSDAFIRDFKAFFDSAWTFIYLCAETLFKVANWASQLGDRIPHPVASMVIHWLLWILVILLLGVGSISLLAICAIKGCKHYANQYADTISLSVWLLSLACLIWFGDFIRDFIPINLIVLLFLIHILYLWIRVYLKRNWYRFR</sequence>
<keyword evidence="2" id="KW-1133">Transmembrane helix</keyword>
<evidence type="ECO:0000313" key="5">
    <source>
        <dbReference type="Proteomes" id="UP001297422"/>
    </source>
</evidence>
<feature type="transmembrane region" description="Helical" evidence="2">
    <location>
        <begin position="90"/>
        <end position="113"/>
    </location>
</feature>
<keyword evidence="2" id="KW-0472">Membrane</keyword>
<evidence type="ECO:0000256" key="1">
    <source>
        <dbReference type="SAM" id="Coils"/>
    </source>
</evidence>
<reference evidence="3" key="1">
    <citation type="submission" date="2021-10" db="EMBL/GenBank/DDBJ databases">
        <title>Collection of gut derived symbiotic bacterial strains cultured from healthy donors.</title>
        <authorList>
            <person name="Lin H."/>
            <person name="Littmann E."/>
            <person name="Claire K."/>
            <person name="Pamer E."/>
        </authorList>
    </citation>
    <scope>NUCLEOTIDE SEQUENCE</scope>
    <source>
        <strain evidence="3">MSK.23.4</strain>
    </source>
</reference>
<dbReference type="InterPro" id="IPR046103">
    <property type="entry name" value="DUF6040"/>
</dbReference>
<comment type="caution">
    <text evidence="3">The sequence shown here is derived from an EMBL/GenBank/DDBJ whole genome shotgun (WGS) entry which is preliminary data.</text>
</comment>
<dbReference type="Pfam" id="PF19506">
    <property type="entry name" value="DUF6040"/>
    <property type="match status" value="1"/>
</dbReference>
<gene>
    <name evidence="3" type="ORF">LIQ10_18090</name>
    <name evidence="4" type="ORF">LIQ10_18140</name>
</gene>